<evidence type="ECO:0000313" key="9">
    <source>
        <dbReference type="Proteomes" id="UP001589627"/>
    </source>
</evidence>
<protein>
    <submittedName>
        <fullName evidence="8">MFS transporter</fullName>
    </submittedName>
</protein>
<dbReference type="InterPro" id="IPR020846">
    <property type="entry name" value="MFS_dom"/>
</dbReference>
<keyword evidence="2" id="KW-1003">Cell membrane</keyword>
<dbReference type="Gene3D" id="1.20.1250.20">
    <property type="entry name" value="MFS general substrate transporter like domains"/>
    <property type="match status" value="2"/>
</dbReference>
<reference evidence="8 9" key="1">
    <citation type="submission" date="2024-09" db="EMBL/GenBank/DDBJ databases">
        <authorList>
            <person name="Sun Q."/>
            <person name="Mori K."/>
        </authorList>
    </citation>
    <scope>NUCLEOTIDE SEQUENCE [LARGE SCALE GENOMIC DNA]</scope>
    <source>
        <strain evidence="8 9">TBRC 0563</strain>
    </source>
</reference>
<evidence type="ECO:0000256" key="3">
    <source>
        <dbReference type="ARBA" id="ARBA00022692"/>
    </source>
</evidence>
<dbReference type="InterPro" id="IPR036259">
    <property type="entry name" value="MFS_trans_sf"/>
</dbReference>
<dbReference type="PROSITE" id="PS50850">
    <property type="entry name" value="MFS"/>
    <property type="match status" value="1"/>
</dbReference>
<feature type="transmembrane region" description="Helical" evidence="6">
    <location>
        <begin position="327"/>
        <end position="350"/>
    </location>
</feature>
<accession>A0ABV5YJR1</accession>
<evidence type="ECO:0000256" key="1">
    <source>
        <dbReference type="ARBA" id="ARBA00004651"/>
    </source>
</evidence>
<evidence type="ECO:0000256" key="4">
    <source>
        <dbReference type="ARBA" id="ARBA00022989"/>
    </source>
</evidence>
<keyword evidence="3 6" id="KW-0812">Transmembrane</keyword>
<evidence type="ECO:0000256" key="6">
    <source>
        <dbReference type="SAM" id="Phobius"/>
    </source>
</evidence>
<sequence length="381" mass="39552">MLAFGVVSMLADFVYEGARAITGPYLATLGASATVVGFVTGFGEAVALVFRLFTGRLSDRTGRHWGLSIAGYTMTVVAVPLMALTSALWPAAALVVTERFGKAVRTPARDTMLAQASTTTGRGKAFALHESLDQSGALLGPLLVAAMIAASGYRLGFAVLAVPGAVALLTLTWLRRAVPRPAAYEAVHLDPGSASATAEGRLPVRFWLYATFTAVSMAGSATFGVLSYHLQTRHVLADDLIPITYAAAMGAAALAALASGCLYDRFGLRGLVIALPLTAAVPFLSFTTDPALVWLGAIVWGAAMGIHESTLRAAVADLVPATRRGAAYGVFTAVYGLAWLVGSTLIGALYGHSIAAVALFTLATQAAALVLFVPLLARRPR</sequence>
<evidence type="ECO:0000256" key="5">
    <source>
        <dbReference type="ARBA" id="ARBA00023136"/>
    </source>
</evidence>
<dbReference type="PANTHER" id="PTHR42688:SF1">
    <property type="entry name" value="BLR5212 PROTEIN"/>
    <property type="match status" value="1"/>
</dbReference>
<keyword evidence="5 6" id="KW-0472">Membrane</keyword>
<evidence type="ECO:0000259" key="7">
    <source>
        <dbReference type="PROSITE" id="PS50850"/>
    </source>
</evidence>
<dbReference type="Proteomes" id="UP001589627">
    <property type="component" value="Unassembled WGS sequence"/>
</dbReference>
<dbReference type="SUPFAM" id="SSF103473">
    <property type="entry name" value="MFS general substrate transporter"/>
    <property type="match status" value="1"/>
</dbReference>
<evidence type="ECO:0000313" key="8">
    <source>
        <dbReference type="EMBL" id="MFB9835283.1"/>
    </source>
</evidence>
<dbReference type="Pfam" id="PF07690">
    <property type="entry name" value="MFS_1"/>
    <property type="match status" value="1"/>
</dbReference>
<feature type="transmembrane region" description="Helical" evidence="6">
    <location>
        <begin position="206"/>
        <end position="228"/>
    </location>
</feature>
<feature type="transmembrane region" description="Helical" evidence="6">
    <location>
        <begin position="292"/>
        <end position="315"/>
    </location>
</feature>
<gene>
    <name evidence="8" type="ORF">ACFFNX_24170</name>
</gene>
<comment type="subcellular location">
    <subcellularLocation>
        <location evidence="1">Cell membrane</location>
        <topology evidence="1">Multi-pass membrane protein</topology>
    </subcellularLocation>
</comment>
<dbReference type="InterPro" id="IPR052425">
    <property type="entry name" value="Uncharacterized_MFS-type"/>
</dbReference>
<feature type="transmembrane region" description="Helical" evidence="6">
    <location>
        <begin position="29"/>
        <end position="53"/>
    </location>
</feature>
<feature type="transmembrane region" description="Helical" evidence="6">
    <location>
        <begin position="65"/>
        <end position="89"/>
    </location>
</feature>
<dbReference type="CDD" id="cd17370">
    <property type="entry name" value="MFS_MJ1317_like"/>
    <property type="match status" value="1"/>
</dbReference>
<dbReference type="PANTHER" id="PTHR42688">
    <property type="entry name" value="CONSERVED PROTEIN"/>
    <property type="match status" value="1"/>
</dbReference>
<evidence type="ECO:0000256" key="2">
    <source>
        <dbReference type="ARBA" id="ARBA00022475"/>
    </source>
</evidence>
<keyword evidence="4 6" id="KW-1133">Transmembrane helix</keyword>
<dbReference type="InterPro" id="IPR011701">
    <property type="entry name" value="MFS"/>
</dbReference>
<feature type="transmembrane region" description="Helical" evidence="6">
    <location>
        <begin position="142"/>
        <end position="171"/>
    </location>
</feature>
<feature type="transmembrane region" description="Helical" evidence="6">
    <location>
        <begin position="356"/>
        <end position="377"/>
    </location>
</feature>
<proteinExistence type="predicted"/>
<dbReference type="EMBL" id="JBHLZP010000190">
    <property type="protein sequence ID" value="MFB9835283.1"/>
    <property type="molecule type" value="Genomic_DNA"/>
</dbReference>
<name>A0ABV5YJR1_9ACTN</name>
<keyword evidence="9" id="KW-1185">Reference proteome</keyword>
<feature type="domain" description="Major facilitator superfamily (MFS) profile" evidence="7">
    <location>
        <begin position="1"/>
        <end position="381"/>
    </location>
</feature>
<organism evidence="8 9">
    <name type="scientific">Actinoallomurus acaciae</name>
    <dbReference type="NCBI Taxonomy" id="502577"/>
    <lineage>
        <taxon>Bacteria</taxon>
        <taxon>Bacillati</taxon>
        <taxon>Actinomycetota</taxon>
        <taxon>Actinomycetes</taxon>
        <taxon>Streptosporangiales</taxon>
        <taxon>Thermomonosporaceae</taxon>
        <taxon>Actinoallomurus</taxon>
    </lineage>
</organism>
<comment type="caution">
    <text evidence="8">The sequence shown here is derived from an EMBL/GenBank/DDBJ whole genome shotgun (WGS) entry which is preliminary data.</text>
</comment>
<feature type="transmembrane region" description="Helical" evidence="6">
    <location>
        <begin position="240"/>
        <end position="259"/>
    </location>
</feature>
<feature type="transmembrane region" description="Helical" evidence="6">
    <location>
        <begin position="266"/>
        <end position="286"/>
    </location>
</feature>